<name>A0A7S0LMB5_9EUKA</name>
<proteinExistence type="predicted"/>
<sequence length="315" mass="33591">MLVAGLSSLGLSAAALHQSIQPPFCGEPGADTSTYYRAQASLTSRSQLTHDFSRDRLLSPALAPSFTLASRACAPAMMARQPKVKSSYYKRPAAALERGGGFYVPGLEGNRLRLAAACVLSLALLLNRIASQGVTSSQLVSEVLGAAACALLFIQVFSDRLAESREIDQAGRAAATARLQEKSEVSPLLSEAQAEDATFVAATVLKLTPASFVMLLGESAQPLLRCGRYPATLSAPAVASVGRWLQGSRLYVPRLVGSTDTEFGLPDNIASVLVLPCPDARWVMLVGSEREDAFSEQQAIKMEWLARYLSLRDGL</sequence>
<gene>
    <name evidence="2" type="ORF">CPEL01642_LOCUS19202</name>
</gene>
<dbReference type="AlphaFoldDB" id="A0A7S0LMB5"/>
<keyword evidence="1" id="KW-0732">Signal</keyword>
<organism evidence="2">
    <name type="scientific">Coccolithus braarudii</name>
    <dbReference type="NCBI Taxonomy" id="221442"/>
    <lineage>
        <taxon>Eukaryota</taxon>
        <taxon>Haptista</taxon>
        <taxon>Haptophyta</taxon>
        <taxon>Prymnesiophyceae</taxon>
        <taxon>Coccolithales</taxon>
        <taxon>Coccolithaceae</taxon>
        <taxon>Coccolithus</taxon>
    </lineage>
</organism>
<evidence type="ECO:0000256" key="1">
    <source>
        <dbReference type="SAM" id="SignalP"/>
    </source>
</evidence>
<feature type="chain" id="PRO_5030935628" evidence="1">
    <location>
        <begin position="18"/>
        <end position="315"/>
    </location>
</feature>
<dbReference type="InterPro" id="IPR021325">
    <property type="entry name" value="CCB2/CCB4"/>
</dbReference>
<feature type="signal peptide" evidence="1">
    <location>
        <begin position="1"/>
        <end position="17"/>
    </location>
</feature>
<dbReference type="Pfam" id="PF11152">
    <property type="entry name" value="CCB2_CCB4"/>
    <property type="match status" value="1"/>
</dbReference>
<accession>A0A7S0LMB5</accession>
<reference evidence="2" key="1">
    <citation type="submission" date="2021-01" db="EMBL/GenBank/DDBJ databases">
        <authorList>
            <person name="Corre E."/>
            <person name="Pelletier E."/>
            <person name="Niang G."/>
            <person name="Scheremetjew M."/>
            <person name="Finn R."/>
            <person name="Kale V."/>
            <person name="Holt S."/>
            <person name="Cochrane G."/>
            <person name="Meng A."/>
            <person name="Brown T."/>
            <person name="Cohen L."/>
        </authorList>
    </citation>
    <scope>NUCLEOTIDE SEQUENCE</scope>
    <source>
        <strain evidence="2">PLY182g</strain>
    </source>
</reference>
<evidence type="ECO:0000313" key="2">
    <source>
        <dbReference type="EMBL" id="CAD8615821.1"/>
    </source>
</evidence>
<protein>
    <submittedName>
        <fullName evidence="2">Uncharacterized protein</fullName>
    </submittedName>
</protein>
<dbReference type="EMBL" id="HBEY01040203">
    <property type="protein sequence ID" value="CAD8615821.1"/>
    <property type="molecule type" value="Transcribed_RNA"/>
</dbReference>